<dbReference type="AlphaFoldDB" id="A0AA39LF50"/>
<dbReference type="Proteomes" id="UP001175271">
    <property type="component" value="Unassembled WGS sequence"/>
</dbReference>
<feature type="region of interest" description="Disordered" evidence="1">
    <location>
        <begin position="157"/>
        <end position="186"/>
    </location>
</feature>
<protein>
    <submittedName>
        <fullName evidence="2">Uncharacterized protein</fullName>
    </submittedName>
</protein>
<comment type="caution">
    <text evidence="2">The sequence shown here is derived from an EMBL/GenBank/DDBJ whole genome shotgun (WGS) entry which is preliminary data.</text>
</comment>
<organism evidence="2 3">
    <name type="scientific">Steinernema hermaphroditum</name>
    <dbReference type="NCBI Taxonomy" id="289476"/>
    <lineage>
        <taxon>Eukaryota</taxon>
        <taxon>Metazoa</taxon>
        <taxon>Ecdysozoa</taxon>
        <taxon>Nematoda</taxon>
        <taxon>Chromadorea</taxon>
        <taxon>Rhabditida</taxon>
        <taxon>Tylenchina</taxon>
        <taxon>Panagrolaimomorpha</taxon>
        <taxon>Strongyloidoidea</taxon>
        <taxon>Steinernematidae</taxon>
        <taxon>Steinernema</taxon>
    </lineage>
</organism>
<sequence>MPLFEMCCLQTTSSLREASSAPYIRAPDIESDIHMADKGLEPNESNLAPSNMDSSMKKTVRFNADDKETVDHWINIYEEHKNSIQQSSPTNLCKSKFESVDDLLNHSNNSSLSKDSKSSLPQYLVNRSMDRLPTGKENTGCLEKCRSADFPGHIQPVQQKLSRSKEMPNIADVSDDEASHNLIHYD</sequence>
<proteinExistence type="predicted"/>
<gene>
    <name evidence="2" type="ORF">QR680_001289</name>
</gene>
<reference evidence="2" key="1">
    <citation type="submission" date="2023-06" db="EMBL/GenBank/DDBJ databases">
        <title>Genomic analysis of the entomopathogenic nematode Steinernema hermaphroditum.</title>
        <authorList>
            <person name="Schwarz E.M."/>
            <person name="Heppert J.K."/>
            <person name="Baniya A."/>
            <person name="Schwartz H.T."/>
            <person name="Tan C.-H."/>
            <person name="Antoshechkin I."/>
            <person name="Sternberg P.W."/>
            <person name="Goodrich-Blair H."/>
            <person name="Dillman A.R."/>
        </authorList>
    </citation>
    <scope>NUCLEOTIDE SEQUENCE</scope>
    <source>
        <strain evidence="2">PS9179</strain>
        <tissue evidence="2">Whole animal</tissue>
    </source>
</reference>
<name>A0AA39LF50_9BILA</name>
<accession>A0AA39LF50</accession>
<keyword evidence="3" id="KW-1185">Reference proteome</keyword>
<evidence type="ECO:0000313" key="2">
    <source>
        <dbReference type="EMBL" id="KAK0395461.1"/>
    </source>
</evidence>
<evidence type="ECO:0000313" key="3">
    <source>
        <dbReference type="Proteomes" id="UP001175271"/>
    </source>
</evidence>
<dbReference type="EMBL" id="JAUCMV010000005">
    <property type="protein sequence ID" value="KAK0395461.1"/>
    <property type="molecule type" value="Genomic_DNA"/>
</dbReference>
<evidence type="ECO:0000256" key="1">
    <source>
        <dbReference type="SAM" id="MobiDB-lite"/>
    </source>
</evidence>
<feature type="compositionally biased region" description="Basic and acidic residues" evidence="1">
    <location>
        <begin position="177"/>
        <end position="186"/>
    </location>
</feature>